<dbReference type="STRING" id="1116229.S3D5X5"/>
<name>S3D5X5_GLAL2</name>
<keyword evidence="2" id="KW-1185">Reference proteome</keyword>
<evidence type="ECO:0000313" key="2">
    <source>
        <dbReference type="Proteomes" id="UP000016922"/>
    </source>
</evidence>
<proteinExistence type="predicted"/>
<sequence length="500" mass="55427">MASNDTSSLMLRGWTFVAVSVAVVSVIDRLAIKSDGTSRSQNDNREILGPWISKQAWGFFGAPSVLYGPPVTAKLSAGYKGQNEVYLARIPHGLTGSSGWSTLMNVIRPEPFLFLENGSATSDSLSIKAKAGISWDAMADTPLGPLTYHEGKYCVKISRATLMSLFTLTNARPIFSYSSAAGYRSAYPSYGGQWSISWPIGRPCIVSLAPHDSHTAETDVYPPVFPVRLDKCVEMLAGIISAPDGWKLAFPGRVKEKGSWRLCEIKKGFPGAHGSRHLYNMMGGKVFEVDLLVLQKLHADFKEPLRKIQVRTVSSPTETSDIHIFEHEDNLLAHALDCLPWTSLSWSMHRGMRDILVAYGKSVMDQYRTAFAAFLQQNVVNVETTLMRKGWNKEFIHSSMGDMAQSSVLSGGGNSGDLVRIVVGIVDAILEMSGPGTDTVNKDETKFWRKAVLNKKQNELLKWDLSNQEFVGLAKFFVLEWSQELDYQLYHELPVDLYLA</sequence>
<dbReference type="eggNOG" id="ENOG502SIU2">
    <property type="taxonomic scope" value="Eukaryota"/>
</dbReference>
<dbReference type="RefSeq" id="XP_008084850.1">
    <property type="nucleotide sequence ID" value="XM_008086659.1"/>
</dbReference>
<accession>S3D5X5</accession>
<dbReference type="HOGENOM" id="CLU_565158_0_0_1"/>
<dbReference type="EMBL" id="KE145369">
    <property type="protein sequence ID" value="EPE27491.1"/>
    <property type="molecule type" value="Genomic_DNA"/>
</dbReference>
<reference evidence="1 2" key="1">
    <citation type="journal article" date="2013" name="BMC Genomics">
        <title>Genomics-driven discovery of the pneumocandin biosynthetic gene cluster in the fungus Glarea lozoyensis.</title>
        <authorList>
            <person name="Chen L."/>
            <person name="Yue Q."/>
            <person name="Zhang X."/>
            <person name="Xiang M."/>
            <person name="Wang C."/>
            <person name="Li S."/>
            <person name="Che Y."/>
            <person name="Ortiz-Lopez F.J."/>
            <person name="Bills G.F."/>
            <person name="Liu X."/>
            <person name="An Z."/>
        </authorList>
    </citation>
    <scope>NUCLEOTIDE SEQUENCE [LARGE SCALE GENOMIC DNA]</scope>
    <source>
        <strain evidence="2">ATCC 20868 / MF5171</strain>
    </source>
</reference>
<dbReference type="Proteomes" id="UP000016922">
    <property type="component" value="Unassembled WGS sequence"/>
</dbReference>
<protein>
    <submittedName>
        <fullName evidence="1">Uncharacterized protein</fullName>
    </submittedName>
</protein>
<organism evidence="1 2">
    <name type="scientific">Glarea lozoyensis (strain ATCC 20868 / MF5171)</name>
    <dbReference type="NCBI Taxonomy" id="1116229"/>
    <lineage>
        <taxon>Eukaryota</taxon>
        <taxon>Fungi</taxon>
        <taxon>Dikarya</taxon>
        <taxon>Ascomycota</taxon>
        <taxon>Pezizomycotina</taxon>
        <taxon>Leotiomycetes</taxon>
        <taxon>Helotiales</taxon>
        <taxon>Helotiaceae</taxon>
        <taxon>Glarea</taxon>
    </lineage>
</organism>
<evidence type="ECO:0000313" key="1">
    <source>
        <dbReference type="EMBL" id="EPE27491.1"/>
    </source>
</evidence>
<gene>
    <name evidence="1" type="ORF">GLAREA_04282</name>
</gene>
<dbReference type="KEGG" id="glz:GLAREA_04282"/>
<dbReference type="GeneID" id="19463337"/>
<dbReference type="AlphaFoldDB" id="S3D5X5"/>
<dbReference type="OrthoDB" id="5414271at2759"/>